<dbReference type="Gene3D" id="2.40.50.140">
    <property type="entry name" value="Nucleic acid-binding proteins"/>
    <property type="match status" value="1"/>
</dbReference>
<keyword evidence="2 5" id="KW-0812">Transmembrane</keyword>
<dbReference type="AlphaFoldDB" id="A0A1I0V385"/>
<keyword evidence="8" id="KW-1185">Reference proteome</keyword>
<feature type="domain" description="NfeD-like C-terminal" evidence="6">
    <location>
        <begin position="152"/>
        <end position="207"/>
    </location>
</feature>
<dbReference type="InterPro" id="IPR002810">
    <property type="entry name" value="NfeD-like_C"/>
</dbReference>
<keyword evidence="4 5" id="KW-0472">Membrane</keyword>
<evidence type="ECO:0000313" key="8">
    <source>
        <dbReference type="Proteomes" id="UP000198642"/>
    </source>
</evidence>
<dbReference type="EMBL" id="FOJW01000001">
    <property type="protein sequence ID" value="SFA70712.1"/>
    <property type="molecule type" value="Genomic_DNA"/>
</dbReference>
<feature type="transmembrane region" description="Helical" evidence="5">
    <location>
        <begin position="102"/>
        <end position="123"/>
    </location>
</feature>
<dbReference type="Pfam" id="PF01957">
    <property type="entry name" value="NfeD"/>
    <property type="match status" value="1"/>
</dbReference>
<comment type="subcellular location">
    <subcellularLocation>
        <location evidence="1">Membrane</location>
        <topology evidence="1">Multi-pass membrane protein</topology>
    </subcellularLocation>
</comment>
<sequence length="219" mass="24226">MDVFSLDWIGFILTGFGTLFLIGELLVNMRGFFGLIGMGFIIVYFAVYLETGSFIIMLIIYLIGILLIMLDGKVVNEGTLAIIGLACMLMAVALAAPSIFASMYAVIGVLIGGFSSLLFLKVFKRRDMWSKLTLKDQLTSEKGYNAMNQDYEKLLGQSGMTLSDLRPVGTIRVNHKNYSAVSNAEWISKDSEIKVVHVDGTKILVEKTNHEYSETHGSQ</sequence>
<evidence type="ECO:0000259" key="6">
    <source>
        <dbReference type="Pfam" id="PF01957"/>
    </source>
</evidence>
<feature type="transmembrane region" description="Helical" evidence="5">
    <location>
        <begin position="55"/>
        <end position="72"/>
    </location>
</feature>
<dbReference type="OrthoDB" id="9806253at2"/>
<dbReference type="RefSeq" id="WP_090232158.1">
    <property type="nucleotide sequence ID" value="NZ_FOJW01000001.1"/>
</dbReference>
<evidence type="ECO:0000256" key="3">
    <source>
        <dbReference type="ARBA" id="ARBA00022989"/>
    </source>
</evidence>
<keyword evidence="3 5" id="KW-1133">Transmembrane helix</keyword>
<feature type="transmembrane region" description="Helical" evidence="5">
    <location>
        <begin position="6"/>
        <end position="27"/>
    </location>
</feature>
<dbReference type="InterPro" id="IPR052165">
    <property type="entry name" value="Membrane_assoc_protease"/>
</dbReference>
<protein>
    <submittedName>
        <fullName evidence="7">NfeD-like C-terminal, partner-binding</fullName>
    </submittedName>
</protein>
<dbReference type="PANTHER" id="PTHR33507:SF3">
    <property type="entry name" value="INNER MEMBRANE PROTEIN YBBJ"/>
    <property type="match status" value="1"/>
</dbReference>
<reference evidence="7 8" key="1">
    <citation type="submission" date="2016-10" db="EMBL/GenBank/DDBJ databases">
        <authorList>
            <person name="de Groot N.N."/>
        </authorList>
    </citation>
    <scope>NUCLEOTIDE SEQUENCE [LARGE SCALE GENOMIC DNA]</scope>
    <source>
        <strain evidence="7 8">CGMCC 1.3702</strain>
    </source>
</reference>
<dbReference type="SUPFAM" id="SSF141322">
    <property type="entry name" value="NfeD domain-like"/>
    <property type="match status" value="1"/>
</dbReference>
<feature type="transmembrane region" description="Helical" evidence="5">
    <location>
        <begin position="79"/>
        <end position="96"/>
    </location>
</feature>
<evidence type="ECO:0000256" key="2">
    <source>
        <dbReference type="ARBA" id="ARBA00022692"/>
    </source>
</evidence>
<dbReference type="GO" id="GO:0005886">
    <property type="term" value="C:plasma membrane"/>
    <property type="evidence" value="ECO:0007669"/>
    <property type="project" value="TreeGrafter"/>
</dbReference>
<name>A0A1I0V385_9BACI</name>
<dbReference type="InterPro" id="IPR012340">
    <property type="entry name" value="NA-bd_OB-fold"/>
</dbReference>
<feature type="transmembrane region" description="Helical" evidence="5">
    <location>
        <begin position="32"/>
        <end position="49"/>
    </location>
</feature>
<evidence type="ECO:0000256" key="4">
    <source>
        <dbReference type="ARBA" id="ARBA00023136"/>
    </source>
</evidence>
<accession>A0A1I0V385</accession>
<dbReference type="STRING" id="237679.SAMN04488072_101140"/>
<evidence type="ECO:0000313" key="7">
    <source>
        <dbReference type="EMBL" id="SFA70712.1"/>
    </source>
</evidence>
<evidence type="ECO:0000256" key="1">
    <source>
        <dbReference type="ARBA" id="ARBA00004141"/>
    </source>
</evidence>
<evidence type="ECO:0000256" key="5">
    <source>
        <dbReference type="SAM" id="Phobius"/>
    </source>
</evidence>
<dbReference type="Proteomes" id="UP000198642">
    <property type="component" value="Unassembled WGS sequence"/>
</dbReference>
<dbReference type="PANTHER" id="PTHR33507">
    <property type="entry name" value="INNER MEMBRANE PROTEIN YBBJ"/>
    <property type="match status" value="1"/>
</dbReference>
<gene>
    <name evidence="7" type="ORF">SAMN04488072_101140</name>
</gene>
<proteinExistence type="predicted"/>
<organism evidence="7 8">
    <name type="scientific">Lentibacillus halodurans</name>
    <dbReference type="NCBI Taxonomy" id="237679"/>
    <lineage>
        <taxon>Bacteria</taxon>
        <taxon>Bacillati</taxon>
        <taxon>Bacillota</taxon>
        <taxon>Bacilli</taxon>
        <taxon>Bacillales</taxon>
        <taxon>Bacillaceae</taxon>
        <taxon>Lentibacillus</taxon>
    </lineage>
</organism>